<dbReference type="InterPro" id="IPR027921">
    <property type="entry name" value="NOPCHAP1"/>
</dbReference>
<name>A0A8H4MEZ9_9EURO</name>
<dbReference type="GO" id="GO:0000492">
    <property type="term" value="P:box C/D snoRNP assembly"/>
    <property type="evidence" value="ECO:0007669"/>
    <property type="project" value="InterPro"/>
</dbReference>
<feature type="region of interest" description="Disordered" evidence="1">
    <location>
        <begin position="199"/>
        <end position="264"/>
    </location>
</feature>
<dbReference type="PANTHER" id="PTHR38489:SF1">
    <property type="entry name" value="HISTONE CHAPERONE DOMAIN-CONTAINING PROTEIN"/>
    <property type="match status" value="1"/>
</dbReference>
<keyword evidence="3" id="KW-1185">Reference proteome</keyword>
<reference evidence="2" key="1">
    <citation type="journal article" date="2020" name="bioRxiv">
        <title>Genomic and phenotypic heterogeneity of clinical isolates of the human pathogens Aspergillus fumigatus, Aspergillus lentulus and Aspergillus fumigatiaffinis.</title>
        <authorList>
            <person name="dos Santos R.A.C."/>
            <person name="Steenwyk J.L."/>
            <person name="Rivero-Menendez O."/>
            <person name="Mead M.E."/>
            <person name="Silva L.P."/>
            <person name="Bastos R.W."/>
            <person name="Alastruey-Izquierdo A."/>
            <person name="Goldman G.H."/>
            <person name="Rokas A."/>
        </authorList>
    </citation>
    <scope>NUCLEOTIDE SEQUENCE</scope>
    <source>
        <strain evidence="2">CNM-CM6805</strain>
    </source>
</reference>
<dbReference type="Pfam" id="PF15370">
    <property type="entry name" value="NOPCHAP1"/>
    <property type="match status" value="1"/>
</dbReference>
<evidence type="ECO:0000313" key="3">
    <source>
        <dbReference type="Proteomes" id="UP000653565"/>
    </source>
</evidence>
<proteinExistence type="predicted"/>
<feature type="compositionally biased region" description="Acidic residues" evidence="1">
    <location>
        <begin position="96"/>
        <end position="113"/>
    </location>
</feature>
<feature type="region of interest" description="Disordered" evidence="1">
    <location>
        <begin position="1"/>
        <end position="145"/>
    </location>
</feature>
<feature type="compositionally biased region" description="Acidic residues" evidence="1">
    <location>
        <begin position="72"/>
        <end position="88"/>
    </location>
</feature>
<dbReference type="AlphaFoldDB" id="A0A8H4MEZ9"/>
<comment type="caution">
    <text evidence="2">The sequence shown here is derived from an EMBL/GenBank/DDBJ whole genome shotgun (WGS) entry which is preliminary data.</text>
</comment>
<feature type="compositionally biased region" description="Basic and acidic residues" evidence="1">
    <location>
        <begin position="228"/>
        <end position="243"/>
    </location>
</feature>
<dbReference type="Proteomes" id="UP000653565">
    <property type="component" value="Unassembled WGS sequence"/>
</dbReference>
<accession>A0A8H4MEZ9</accession>
<feature type="compositionally biased region" description="Basic and acidic residues" evidence="1">
    <location>
        <begin position="1"/>
        <end position="13"/>
    </location>
</feature>
<reference evidence="2" key="2">
    <citation type="submission" date="2020-04" db="EMBL/GenBank/DDBJ databases">
        <authorList>
            <person name="Santos R.A.C."/>
            <person name="Steenwyk J.L."/>
            <person name="Rivero-Menendez O."/>
            <person name="Mead M.E."/>
            <person name="Silva L.P."/>
            <person name="Bastos R.W."/>
            <person name="Alastruey-Izquierdo A."/>
            <person name="Goldman G.H."/>
            <person name="Rokas A."/>
        </authorList>
    </citation>
    <scope>NUCLEOTIDE SEQUENCE</scope>
    <source>
        <strain evidence="2">CNM-CM6805</strain>
    </source>
</reference>
<organism evidence="2 3">
    <name type="scientific">Aspergillus fumigatiaffinis</name>
    <dbReference type="NCBI Taxonomy" id="340414"/>
    <lineage>
        <taxon>Eukaryota</taxon>
        <taxon>Fungi</taxon>
        <taxon>Dikarya</taxon>
        <taxon>Ascomycota</taxon>
        <taxon>Pezizomycotina</taxon>
        <taxon>Eurotiomycetes</taxon>
        <taxon>Eurotiomycetidae</taxon>
        <taxon>Eurotiales</taxon>
        <taxon>Aspergillaceae</taxon>
        <taxon>Aspergillus</taxon>
        <taxon>Aspergillus subgen. Fumigati</taxon>
    </lineage>
</organism>
<feature type="compositionally biased region" description="Acidic residues" evidence="1">
    <location>
        <begin position="209"/>
        <end position="227"/>
    </location>
</feature>
<evidence type="ECO:0000256" key="1">
    <source>
        <dbReference type="SAM" id="MobiDB-lite"/>
    </source>
</evidence>
<sequence>MEDGVRKRLRADEPQSLSSFDETSPSKRTRARIVPTYHNDDKGLPTNSSAAEHDGAKKPENPRKIASTSRESEEDDDDYDDDDDDDDYTSSSGSDSDSDSDGDGEDEDQEADYSSDQASRAGSSLPRISAQQKPRIHRMTKEPDLLSRLSTFLPKLKSANEDLQREIAAGRGKDLQLDEVENQEEGQYIEMNLGLGVLEEKRADGSTSTEEEIGDGQESANDEDAAELDTKLQKDSDILDKLMGKKKSSKQKPTIQELTEPRSS</sequence>
<dbReference type="PANTHER" id="PTHR38489">
    <property type="entry name" value="HISTONE CHAPERONE DOMAIN-CONTAINING PROTEIN"/>
    <property type="match status" value="1"/>
</dbReference>
<feature type="compositionally biased region" description="Basic and acidic residues" evidence="1">
    <location>
        <begin position="51"/>
        <end position="63"/>
    </location>
</feature>
<protein>
    <submittedName>
        <fullName evidence="2">Uncharacterized protein</fullName>
    </submittedName>
</protein>
<gene>
    <name evidence="2" type="ORF">CNMCM6805_002961</name>
</gene>
<dbReference type="OrthoDB" id="1112980at2759"/>
<evidence type="ECO:0000313" key="2">
    <source>
        <dbReference type="EMBL" id="KAF4242448.1"/>
    </source>
</evidence>
<dbReference type="EMBL" id="JAAAPX010000017">
    <property type="protein sequence ID" value="KAF4242448.1"/>
    <property type="molecule type" value="Genomic_DNA"/>
</dbReference>